<comment type="caution">
    <text evidence="3">The sequence shown here is derived from an EMBL/GenBank/DDBJ whole genome shotgun (WGS) entry which is preliminary data.</text>
</comment>
<dbReference type="RefSeq" id="XP_031864784.1">
    <property type="nucleotide sequence ID" value="XM_032019077.1"/>
</dbReference>
<dbReference type="GeneID" id="43603303"/>
<dbReference type="Pfam" id="PF14040">
    <property type="entry name" value="DNase_NucA_NucB"/>
    <property type="match status" value="1"/>
</dbReference>
<dbReference type="AlphaFoldDB" id="A0A370T9C6"/>
<protein>
    <recommendedName>
        <fullName evidence="2">Deoxyribonuclease NucA/NucB domain-containing protein</fullName>
    </recommendedName>
</protein>
<evidence type="ECO:0000313" key="4">
    <source>
        <dbReference type="Proteomes" id="UP000254866"/>
    </source>
</evidence>
<proteinExistence type="predicted"/>
<dbReference type="Proteomes" id="UP000254866">
    <property type="component" value="Unassembled WGS sequence"/>
</dbReference>
<dbReference type="InterPro" id="IPR029476">
    <property type="entry name" value="DNase_NucA_NucB"/>
</dbReference>
<organism evidence="3 4">
    <name type="scientific">Venustampulla echinocandica</name>
    <dbReference type="NCBI Taxonomy" id="2656787"/>
    <lineage>
        <taxon>Eukaryota</taxon>
        <taxon>Fungi</taxon>
        <taxon>Dikarya</taxon>
        <taxon>Ascomycota</taxon>
        <taxon>Pezizomycotina</taxon>
        <taxon>Leotiomycetes</taxon>
        <taxon>Helotiales</taxon>
        <taxon>Pleuroascaceae</taxon>
        <taxon>Venustampulla</taxon>
    </lineage>
</organism>
<sequence length="314" mass="33916">MRVAFALVVLPFSGLSKLVFAAPTPGLEAIRQPVNISDAATRTIVARQPVGYDFTCENKPHICKNMCLAALCRDKPGVALAAEGQYQARGSSGSSGGQNKESRKHSGFKFFTTDRGKAAFSASGFQAENDLCTSMDEWPPASTIQGGTAAVLRLVPVIEQYRQGGATATDRTDHFYVLADWSYALTSLSNCKTARIGGTNRPWGAASQKRHTRVFPTLSMEFIESIEFLKRAIKVVPAAIMASQISLDLLEISSGLNREVMGCEMPPFGQASEGQPLSRLALLTFLSLRSTPKPGKVWAYGQETSSNLLTVFQP</sequence>
<dbReference type="OrthoDB" id="5279008at2759"/>
<evidence type="ECO:0000313" key="3">
    <source>
        <dbReference type="EMBL" id="RDL30176.1"/>
    </source>
</evidence>
<feature type="signal peptide" evidence="1">
    <location>
        <begin position="1"/>
        <end position="21"/>
    </location>
</feature>
<accession>A0A370T9C6</accession>
<dbReference type="EMBL" id="NPIC01000016">
    <property type="protein sequence ID" value="RDL30176.1"/>
    <property type="molecule type" value="Genomic_DNA"/>
</dbReference>
<gene>
    <name evidence="3" type="ORF">BP5553_10454</name>
</gene>
<feature type="chain" id="PRO_5017026306" description="Deoxyribonuclease NucA/NucB domain-containing protein" evidence="1">
    <location>
        <begin position="22"/>
        <end position="314"/>
    </location>
</feature>
<feature type="domain" description="Deoxyribonuclease NucA/NucB" evidence="2">
    <location>
        <begin position="129"/>
        <end position="166"/>
    </location>
</feature>
<evidence type="ECO:0000259" key="2">
    <source>
        <dbReference type="Pfam" id="PF14040"/>
    </source>
</evidence>
<keyword evidence="1" id="KW-0732">Signal</keyword>
<reference evidence="3 4" key="1">
    <citation type="journal article" date="2018" name="IMA Fungus">
        <title>IMA Genome-F 9: Draft genome sequence of Annulohypoxylon stygium, Aspergillus mulundensis, Berkeleyomyces basicola (syn. Thielaviopsis basicola), Ceratocystis smalleyi, two Cercospora beticola strains, Coleophoma cylindrospora, Fusarium fracticaudum, Phialophora cf. hyalina, and Morchella septimelata.</title>
        <authorList>
            <person name="Wingfield B.D."/>
            <person name="Bills G.F."/>
            <person name="Dong Y."/>
            <person name="Huang W."/>
            <person name="Nel W.J."/>
            <person name="Swalarsk-Parry B.S."/>
            <person name="Vaghefi N."/>
            <person name="Wilken P.M."/>
            <person name="An Z."/>
            <person name="de Beer Z.W."/>
            <person name="De Vos L."/>
            <person name="Chen L."/>
            <person name="Duong T.A."/>
            <person name="Gao Y."/>
            <person name="Hammerbacher A."/>
            <person name="Kikkert J.R."/>
            <person name="Li Y."/>
            <person name="Li H."/>
            <person name="Li K."/>
            <person name="Li Q."/>
            <person name="Liu X."/>
            <person name="Ma X."/>
            <person name="Naidoo K."/>
            <person name="Pethybridge S.J."/>
            <person name="Sun J."/>
            <person name="Steenkamp E.T."/>
            <person name="van der Nest M.A."/>
            <person name="van Wyk S."/>
            <person name="Wingfield M.J."/>
            <person name="Xiong C."/>
            <person name="Yue Q."/>
            <person name="Zhang X."/>
        </authorList>
    </citation>
    <scope>NUCLEOTIDE SEQUENCE [LARGE SCALE GENOMIC DNA]</scope>
    <source>
        <strain evidence="3 4">BP 5553</strain>
    </source>
</reference>
<name>A0A370T9C6_9HELO</name>
<keyword evidence="4" id="KW-1185">Reference proteome</keyword>
<evidence type="ECO:0000256" key="1">
    <source>
        <dbReference type="SAM" id="SignalP"/>
    </source>
</evidence>